<dbReference type="PANTHER" id="PTHR31517:SF48">
    <property type="entry name" value="PEROXIDASE 16-RELATED"/>
    <property type="match status" value="1"/>
</dbReference>
<feature type="binding site" evidence="16">
    <location>
        <position position="153"/>
    </location>
    <ligand>
        <name>substrate</name>
    </ligand>
</feature>
<evidence type="ECO:0000256" key="18">
    <source>
        <dbReference type="PIRSR" id="PIRSR600823-4"/>
    </source>
</evidence>
<feature type="binding site" evidence="17">
    <location>
        <position position="62"/>
    </location>
    <ligand>
        <name>Ca(2+)</name>
        <dbReference type="ChEBI" id="CHEBI:29108"/>
        <label>1</label>
    </ligand>
</feature>
<keyword evidence="13 19" id="KW-1015">Disulfide bond</keyword>
<comment type="catalytic activity">
    <reaction evidence="1 20">
        <text>2 a phenolic donor + H2O2 = 2 a phenolic radical donor + 2 H2O</text>
        <dbReference type="Rhea" id="RHEA:56136"/>
        <dbReference type="ChEBI" id="CHEBI:15377"/>
        <dbReference type="ChEBI" id="CHEBI:16240"/>
        <dbReference type="ChEBI" id="CHEBI:139520"/>
        <dbReference type="ChEBI" id="CHEBI:139521"/>
        <dbReference type="EC" id="1.11.1.7"/>
    </reaction>
</comment>
<dbReference type="GO" id="GO:0020037">
    <property type="term" value="F:heme binding"/>
    <property type="evidence" value="ECO:0007669"/>
    <property type="project" value="UniProtKB-UniRule"/>
</dbReference>
<evidence type="ECO:0000256" key="15">
    <source>
        <dbReference type="PIRSR" id="PIRSR600823-1"/>
    </source>
</evidence>
<keyword evidence="8 20" id="KW-0349">Heme</keyword>
<evidence type="ECO:0000256" key="12">
    <source>
        <dbReference type="ARBA" id="ARBA00023004"/>
    </source>
</evidence>
<dbReference type="HOGENOM" id="CLU_010543_0_3_1"/>
<feature type="disulfide bond" evidence="19">
    <location>
        <begin position="30"/>
        <end position="106"/>
    </location>
</feature>
<evidence type="ECO:0000259" key="21">
    <source>
        <dbReference type="PROSITE" id="PS50873"/>
    </source>
</evidence>
<dbReference type="Gramene" id="fgenesh1_pm.C_scaffold_2001655">
    <property type="protein sequence ID" value="fgenesh1_pm.C_scaffold_2001655"/>
    <property type="gene ID" value="fgenesh1_pm.C_scaffold_2001655"/>
</dbReference>
<evidence type="ECO:0000256" key="9">
    <source>
        <dbReference type="ARBA" id="ARBA00022723"/>
    </source>
</evidence>
<feature type="signal peptide" evidence="20">
    <location>
        <begin position="1"/>
        <end position="19"/>
    </location>
</feature>
<feature type="site" description="Transition state stabilizer" evidence="18">
    <location>
        <position position="57"/>
    </location>
</feature>
<keyword evidence="7 20" id="KW-0575">Peroxidase</keyword>
<feature type="domain" description="Plant heme peroxidase family profile" evidence="21">
    <location>
        <begin position="20"/>
        <end position="309"/>
    </location>
</feature>
<dbReference type="SUPFAM" id="SSF48113">
    <property type="entry name" value="Heme-dependent peroxidases"/>
    <property type="match status" value="1"/>
</dbReference>
<evidence type="ECO:0000256" key="6">
    <source>
        <dbReference type="ARBA" id="ARBA00022525"/>
    </source>
</evidence>
<dbReference type="EMBL" id="GL348714">
    <property type="protein sequence ID" value="EFH63926.1"/>
    <property type="molecule type" value="Genomic_DNA"/>
</dbReference>
<evidence type="ECO:0000256" key="10">
    <source>
        <dbReference type="ARBA" id="ARBA00022729"/>
    </source>
</evidence>
<dbReference type="CDD" id="cd00693">
    <property type="entry name" value="secretory_peroxidase"/>
    <property type="match status" value="1"/>
</dbReference>
<dbReference type="KEGG" id="aly:9325183"/>
<dbReference type="AlphaFoldDB" id="D7KTZ9"/>
<comment type="cofactor">
    <cofactor evidence="17 20">
        <name>Ca(2+)</name>
        <dbReference type="ChEBI" id="CHEBI:29108"/>
    </cofactor>
    <text evidence="17 20">Binds 2 calcium ions per subunit.</text>
</comment>
<comment type="function">
    <text evidence="2">Removal of H(2)O(2), oxidation of toxic reductants, biosynthesis and degradation of lignin, suberization, auxin catabolism, response to environmental stresses such as wounding, pathogen attack and oxidative stress. These functions might be dependent on each isozyme/isoform in each plant tissue.</text>
</comment>
<evidence type="ECO:0000313" key="22">
    <source>
        <dbReference type="EMBL" id="EFH63926.1"/>
    </source>
</evidence>
<feature type="binding site" description="axial binding residue" evidence="17">
    <location>
        <position position="184"/>
    </location>
    <ligand>
        <name>heme b</name>
        <dbReference type="ChEBI" id="CHEBI:60344"/>
    </ligand>
    <ligandPart>
        <name>Fe</name>
        <dbReference type="ChEBI" id="CHEBI:18248"/>
    </ligandPart>
</feature>
<dbReference type="STRING" id="81972.D7KTZ9"/>
<dbReference type="PRINTS" id="PR00461">
    <property type="entry name" value="PLPEROXIDASE"/>
</dbReference>
<dbReference type="GO" id="GO:0046872">
    <property type="term" value="F:metal ion binding"/>
    <property type="evidence" value="ECO:0007669"/>
    <property type="project" value="UniProtKB-UniRule"/>
</dbReference>
<dbReference type="InterPro" id="IPR019794">
    <property type="entry name" value="Peroxidases_AS"/>
</dbReference>
<evidence type="ECO:0000256" key="5">
    <source>
        <dbReference type="ARBA" id="ARBA00012313"/>
    </source>
</evidence>
<keyword evidence="9 17" id="KW-0479">Metal-binding</keyword>
<feature type="binding site" evidence="17">
    <location>
        <position position="80"/>
    </location>
    <ligand>
        <name>Ca(2+)</name>
        <dbReference type="ChEBI" id="CHEBI:29108"/>
        <label>1</label>
    </ligand>
</feature>
<dbReference type="InterPro" id="IPR000823">
    <property type="entry name" value="Peroxidase_pln"/>
</dbReference>
<dbReference type="PRINTS" id="PR00458">
    <property type="entry name" value="PEROXIDASE"/>
</dbReference>
<keyword evidence="11 20" id="KW-0560">Oxidoreductase</keyword>
<dbReference type="Gene3D" id="1.10.520.10">
    <property type="match status" value="1"/>
</dbReference>
<dbReference type="eggNOG" id="ENOG502QQ2G">
    <property type="taxonomic scope" value="Eukaryota"/>
</dbReference>
<feature type="binding site" evidence="17">
    <location>
        <position position="65"/>
    </location>
    <ligand>
        <name>Ca(2+)</name>
        <dbReference type="ChEBI" id="CHEBI:29108"/>
        <label>1</label>
    </ligand>
</feature>
<evidence type="ECO:0000256" key="17">
    <source>
        <dbReference type="PIRSR" id="PIRSR600823-3"/>
    </source>
</evidence>
<dbReference type="InterPro" id="IPR033905">
    <property type="entry name" value="Secretory_peroxidase"/>
</dbReference>
<dbReference type="GO" id="GO:0005576">
    <property type="term" value="C:extracellular region"/>
    <property type="evidence" value="ECO:0007669"/>
    <property type="project" value="UniProtKB-SubCell"/>
</dbReference>
<evidence type="ECO:0000256" key="16">
    <source>
        <dbReference type="PIRSR" id="PIRSR600823-2"/>
    </source>
</evidence>
<evidence type="ECO:0000256" key="3">
    <source>
        <dbReference type="ARBA" id="ARBA00004116"/>
    </source>
</evidence>
<feature type="disulfide bond" evidence="19">
    <location>
        <begin position="112"/>
        <end position="305"/>
    </location>
</feature>
<dbReference type="GO" id="GO:0005773">
    <property type="term" value="C:vacuole"/>
    <property type="evidence" value="ECO:0007669"/>
    <property type="project" value="UniProtKB-SubCell"/>
</dbReference>
<feature type="active site" description="Proton acceptor" evidence="15">
    <location>
        <position position="61"/>
    </location>
</feature>
<comment type="cofactor">
    <cofactor evidence="17 20">
        <name>heme b</name>
        <dbReference type="ChEBI" id="CHEBI:60344"/>
    </cofactor>
    <text evidence="17 20">Binds 1 heme b (iron(II)-protoporphyrin IX) group per subunit.</text>
</comment>
<feature type="chain" id="PRO_5005126859" description="Peroxidase" evidence="20">
    <location>
        <begin position="20"/>
        <end position="309"/>
    </location>
</feature>
<gene>
    <name evidence="22" type="ORF">ARALYDRAFT_316622</name>
</gene>
<dbReference type="Gene3D" id="1.10.420.10">
    <property type="entry name" value="Peroxidase, domain 2"/>
    <property type="match status" value="1"/>
</dbReference>
<comment type="subcellular location">
    <subcellularLocation>
        <location evidence="4 20">Secreted</location>
    </subcellularLocation>
    <subcellularLocation>
        <location evidence="3">Vacuole</location>
    </subcellularLocation>
</comment>
<evidence type="ECO:0000256" key="19">
    <source>
        <dbReference type="PIRSR" id="PIRSR600823-5"/>
    </source>
</evidence>
<evidence type="ECO:0000256" key="1">
    <source>
        <dbReference type="ARBA" id="ARBA00000189"/>
    </source>
</evidence>
<dbReference type="InterPro" id="IPR010255">
    <property type="entry name" value="Haem_peroxidase_sf"/>
</dbReference>
<feature type="binding site" evidence="17">
    <location>
        <position position="71"/>
    </location>
    <ligand>
        <name>Ca(2+)</name>
        <dbReference type="ChEBI" id="CHEBI:29108"/>
        <label>1</label>
    </ligand>
</feature>
<evidence type="ECO:0000256" key="8">
    <source>
        <dbReference type="ARBA" id="ARBA00022617"/>
    </source>
</evidence>
<keyword evidence="10 20" id="KW-0732">Signal</keyword>
<keyword evidence="23" id="KW-1185">Reference proteome</keyword>
<keyword evidence="6 20" id="KW-0964">Secreted</keyword>
<dbReference type="GO" id="GO:0140825">
    <property type="term" value="F:lactoperoxidase activity"/>
    <property type="evidence" value="ECO:0007669"/>
    <property type="project" value="UniProtKB-EC"/>
</dbReference>
<evidence type="ECO:0000256" key="13">
    <source>
        <dbReference type="ARBA" id="ARBA00023157"/>
    </source>
</evidence>
<dbReference type="FunFam" id="1.10.520.10:FF:000008">
    <property type="entry name" value="Peroxidase"/>
    <property type="match status" value="1"/>
</dbReference>
<feature type="disulfide bond" evidence="19">
    <location>
        <begin position="63"/>
        <end position="68"/>
    </location>
</feature>
<feature type="binding site" evidence="17">
    <location>
        <position position="67"/>
    </location>
    <ligand>
        <name>Ca(2+)</name>
        <dbReference type="ChEBI" id="CHEBI:29108"/>
        <label>1</label>
    </ligand>
</feature>
<keyword evidence="14 20" id="KW-0376">Hydrogen peroxide</keyword>
<evidence type="ECO:0000256" key="14">
    <source>
        <dbReference type="ARBA" id="ARBA00023324"/>
    </source>
</evidence>
<organism evidence="23">
    <name type="scientific">Arabidopsis lyrata subsp. lyrata</name>
    <name type="common">Lyre-leaved rock-cress</name>
    <dbReference type="NCBI Taxonomy" id="81972"/>
    <lineage>
        <taxon>Eukaryota</taxon>
        <taxon>Viridiplantae</taxon>
        <taxon>Streptophyta</taxon>
        <taxon>Embryophyta</taxon>
        <taxon>Tracheophyta</taxon>
        <taxon>Spermatophyta</taxon>
        <taxon>Magnoliopsida</taxon>
        <taxon>eudicotyledons</taxon>
        <taxon>Gunneridae</taxon>
        <taxon>Pentapetalae</taxon>
        <taxon>rosids</taxon>
        <taxon>malvids</taxon>
        <taxon>Brassicales</taxon>
        <taxon>Brassicaceae</taxon>
        <taxon>Camelineae</taxon>
        <taxon>Arabidopsis</taxon>
    </lineage>
</organism>
<dbReference type="EC" id="1.11.1.7" evidence="5 20"/>
<dbReference type="Proteomes" id="UP000008694">
    <property type="component" value="Unassembled WGS sequence"/>
</dbReference>
<feature type="binding site" evidence="17">
    <location>
        <position position="237"/>
    </location>
    <ligand>
        <name>Ca(2+)</name>
        <dbReference type="ChEBI" id="CHEBI:29108"/>
        <label>2</label>
    </ligand>
</feature>
<dbReference type="PROSITE" id="PS50873">
    <property type="entry name" value="PEROXIDASE_4"/>
    <property type="match status" value="1"/>
</dbReference>
<protein>
    <recommendedName>
        <fullName evidence="5 20">Peroxidase</fullName>
        <ecNumber evidence="5 20">1.11.1.7</ecNumber>
    </recommendedName>
</protein>
<dbReference type="FunFam" id="1.10.420.10:FF:000001">
    <property type="entry name" value="Peroxidase"/>
    <property type="match status" value="1"/>
</dbReference>
<feature type="binding site" evidence="17">
    <location>
        <position position="185"/>
    </location>
    <ligand>
        <name>Ca(2+)</name>
        <dbReference type="ChEBI" id="CHEBI:29108"/>
        <label>2</label>
    </ligand>
</feature>
<dbReference type="GO" id="GO:0042744">
    <property type="term" value="P:hydrogen peroxide catabolic process"/>
    <property type="evidence" value="ECO:0007669"/>
    <property type="project" value="UniProtKB-KW"/>
</dbReference>
<comment type="similarity">
    <text evidence="20">Belongs to the peroxidase family. Classical plant (class III) peroxidase subfamily.</text>
</comment>
<dbReference type="PROSITE" id="PS00436">
    <property type="entry name" value="PEROXIDASE_2"/>
    <property type="match status" value="1"/>
</dbReference>
<dbReference type="InterPro" id="IPR002016">
    <property type="entry name" value="Haem_peroxidase"/>
</dbReference>
<evidence type="ECO:0000256" key="2">
    <source>
        <dbReference type="ARBA" id="ARBA00002322"/>
    </source>
</evidence>
<evidence type="ECO:0000256" key="4">
    <source>
        <dbReference type="ARBA" id="ARBA00004613"/>
    </source>
</evidence>
<evidence type="ECO:0000256" key="11">
    <source>
        <dbReference type="ARBA" id="ARBA00023002"/>
    </source>
</evidence>
<proteinExistence type="inferred from homology"/>
<dbReference type="GO" id="GO:0006979">
    <property type="term" value="P:response to oxidative stress"/>
    <property type="evidence" value="ECO:0007669"/>
    <property type="project" value="UniProtKB-UniRule"/>
</dbReference>
<accession>D7KTZ9</accession>
<dbReference type="Pfam" id="PF00141">
    <property type="entry name" value="peroxidase"/>
    <property type="match status" value="1"/>
</dbReference>
<sequence length="309" mass="32886">MVTFVISYFMLLNLNPLEAQLSVGFYADKCPTAESVVRAVIRNKVTTDPLNAAVLLRLQFHDCFVLGCDGSILLRHNAGESAAPGNAGVGGFSAIEDAKAAVEEICPGVVSCADIVALAARDAVSLTNGPFFEVPTGRRDGRVSRAEDAANLPDSEDSIEILKSKFGEKGLTEKDLVLLSAGAHTIGQAACFFVNQMLDSAPPISPEFFGNLRSRCPEGGDVNVKLPLDWDGELLFDTHIFTNIKSGRAVISSDAVLYQDPATKKLIDAYATNSSAFAADFAGAMVKLGRLNVKLGGEGEVRRFCNIPN</sequence>
<dbReference type="OrthoDB" id="2113341at2759"/>
<evidence type="ECO:0000313" key="23">
    <source>
        <dbReference type="Proteomes" id="UP000008694"/>
    </source>
</evidence>
<keyword evidence="12 17" id="KW-0408">Iron</keyword>
<reference evidence="23" key="1">
    <citation type="journal article" date="2011" name="Nat. Genet.">
        <title>The Arabidopsis lyrata genome sequence and the basis of rapid genome size change.</title>
        <authorList>
            <person name="Hu T.T."/>
            <person name="Pattyn P."/>
            <person name="Bakker E.G."/>
            <person name="Cao J."/>
            <person name="Cheng J.-F."/>
            <person name="Clark R.M."/>
            <person name="Fahlgren N."/>
            <person name="Fawcett J.A."/>
            <person name="Grimwood J."/>
            <person name="Gundlach H."/>
            <person name="Haberer G."/>
            <person name="Hollister J.D."/>
            <person name="Ossowski S."/>
            <person name="Ottilar R.P."/>
            <person name="Salamov A.A."/>
            <person name="Schneeberger K."/>
            <person name="Spannagl M."/>
            <person name="Wang X."/>
            <person name="Yang L."/>
            <person name="Nasrallah M.E."/>
            <person name="Bergelson J."/>
            <person name="Carrington J.C."/>
            <person name="Gaut B.S."/>
            <person name="Schmutz J."/>
            <person name="Mayer K.F.X."/>
            <person name="Van de Peer Y."/>
            <person name="Grigoriev I.V."/>
            <person name="Nordborg M."/>
            <person name="Weigel D."/>
            <person name="Guo Y.-L."/>
        </authorList>
    </citation>
    <scope>NUCLEOTIDE SEQUENCE [LARGE SCALE GENOMIC DNA]</scope>
    <source>
        <strain evidence="23">cv. MN47</strain>
    </source>
</reference>
<feature type="disulfide bond" evidence="19">
    <location>
        <begin position="191"/>
        <end position="216"/>
    </location>
</feature>
<feature type="binding site" evidence="17">
    <location>
        <position position="69"/>
    </location>
    <ligand>
        <name>Ca(2+)</name>
        <dbReference type="ChEBI" id="CHEBI:29108"/>
        <label>1</label>
    </ligand>
</feature>
<keyword evidence="17 20" id="KW-0106">Calcium</keyword>
<name>D7KTZ9_ARALL</name>
<dbReference type="PANTHER" id="PTHR31517">
    <property type="match status" value="1"/>
</dbReference>
<evidence type="ECO:0000256" key="20">
    <source>
        <dbReference type="RuleBase" id="RU362060"/>
    </source>
</evidence>
<feature type="binding site" evidence="17">
    <location>
        <position position="229"/>
    </location>
    <ligand>
        <name>Ca(2+)</name>
        <dbReference type="ChEBI" id="CHEBI:29108"/>
        <label>2</label>
    </ligand>
</feature>
<evidence type="ECO:0000256" key="7">
    <source>
        <dbReference type="ARBA" id="ARBA00022559"/>
    </source>
</evidence>